<accession>A0A7C1XJP7</accession>
<dbReference type="InterPro" id="IPR011856">
    <property type="entry name" value="tRNA_endonuc-like_dom_sf"/>
</dbReference>
<dbReference type="GO" id="GO:0003676">
    <property type="term" value="F:nucleic acid binding"/>
    <property type="evidence" value="ECO:0007669"/>
    <property type="project" value="InterPro"/>
</dbReference>
<dbReference type="SUPFAM" id="SSF52980">
    <property type="entry name" value="Restriction endonuclease-like"/>
    <property type="match status" value="1"/>
</dbReference>
<sequence>MKRSELGEAGEAAVARWLADRGWVVIARNWRCRSGELDIVALDDDVLVAVEVKVRRVDVAEPAEWAVTTAKRRRLLATLEEFLAAHPEHGQRLCRIDLVAVTVDRAGRVVRWRHFPGSVSEGEDGWR</sequence>
<dbReference type="InterPro" id="IPR003509">
    <property type="entry name" value="UPF0102_YraN-like"/>
</dbReference>
<organism evidence="3">
    <name type="scientific">Thermomicrobium roseum</name>
    <dbReference type="NCBI Taxonomy" id="500"/>
    <lineage>
        <taxon>Bacteria</taxon>
        <taxon>Pseudomonadati</taxon>
        <taxon>Thermomicrobiota</taxon>
        <taxon>Thermomicrobia</taxon>
        <taxon>Thermomicrobiales</taxon>
        <taxon>Thermomicrobiaceae</taxon>
        <taxon>Thermomicrobium</taxon>
    </lineage>
</organism>
<comment type="caution">
    <text evidence="3">The sequence shown here is derived from an EMBL/GenBank/DDBJ whole genome shotgun (WGS) entry which is preliminary data.</text>
</comment>
<comment type="similarity">
    <text evidence="1 2">Belongs to the UPF0102 family.</text>
</comment>
<dbReference type="Pfam" id="PF02021">
    <property type="entry name" value="UPF0102"/>
    <property type="match status" value="1"/>
</dbReference>
<dbReference type="HAMAP" id="MF_00048">
    <property type="entry name" value="UPF0102"/>
    <property type="match status" value="1"/>
</dbReference>
<gene>
    <name evidence="3" type="ORF">ENP47_10380</name>
</gene>
<name>A0A7C1XJP7_THERO</name>
<protein>
    <recommendedName>
        <fullName evidence="2">UPF0102 protein ENP47_10380</fullName>
    </recommendedName>
</protein>
<dbReference type="InterPro" id="IPR011335">
    <property type="entry name" value="Restrct_endonuc-II-like"/>
</dbReference>
<dbReference type="PANTHER" id="PTHR34039:SF1">
    <property type="entry name" value="UPF0102 PROTEIN YRAN"/>
    <property type="match status" value="1"/>
</dbReference>
<dbReference type="AlphaFoldDB" id="A0A7C1XJP7"/>
<dbReference type="PANTHER" id="PTHR34039">
    <property type="entry name" value="UPF0102 PROTEIN YRAN"/>
    <property type="match status" value="1"/>
</dbReference>
<evidence type="ECO:0000313" key="3">
    <source>
        <dbReference type="EMBL" id="HEF65989.1"/>
    </source>
</evidence>
<proteinExistence type="inferred from homology"/>
<dbReference type="Gene3D" id="3.40.1350.10">
    <property type="match status" value="1"/>
</dbReference>
<dbReference type="EMBL" id="DSJL01000011">
    <property type="protein sequence ID" value="HEF65989.1"/>
    <property type="molecule type" value="Genomic_DNA"/>
</dbReference>
<dbReference type="NCBIfam" id="TIGR00252">
    <property type="entry name" value="YraN family protein"/>
    <property type="match status" value="1"/>
</dbReference>
<evidence type="ECO:0000256" key="1">
    <source>
        <dbReference type="ARBA" id="ARBA00006738"/>
    </source>
</evidence>
<reference evidence="3" key="1">
    <citation type="journal article" date="2020" name="mSystems">
        <title>Genome- and Community-Level Interaction Insights into Carbon Utilization and Element Cycling Functions of Hydrothermarchaeota in Hydrothermal Sediment.</title>
        <authorList>
            <person name="Zhou Z."/>
            <person name="Liu Y."/>
            <person name="Xu W."/>
            <person name="Pan J."/>
            <person name="Luo Z.H."/>
            <person name="Li M."/>
        </authorList>
    </citation>
    <scope>NUCLEOTIDE SEQUENCE [LARGE SCALE GENOMIC DNA]</scope>
    <source>
        <strain evidence="3">SpSt-222</strain>
    </source>
</reference>
<evidence type="ECO:0000256" key="2">
    <source>
        <dbReference type="HAMAP-Rule" id="MF_00048"/>
    </source>
</evidence>